<feature type="region of interest" description="Disordered" evidence="1">
    <location>
        <begin position="47"/>
        <end position="143"/>
    </location>
</feature>
<evidence type="ECO:0000313" key="2">
    <source>
        <dbReference type="EMBL" id="ROT38950.1"/>
    </source>
</evidence>
<dbReference type="RefSeq" id="XP_028466756.1">
    <property type="nucleotide sequence ID" value="XM_028614124.1"/>
</dbReference>
<feature type="compositionally biased region" description="Basic and acidic residues" evidence="1">
    <location>
        <begin position="91"/>
        <end position="102"/>
    </location>
</feature>
<proteinExistence type="predicted"/>
<dbReference type="EMBL" id="ML119054">
    <property type="protein sequence ID" value="ROT38950.1"/>
    <property type="molecule type" value="Genomic_DNA"/>
</dbReference>
<feature type="compositionally biased region" description="Polar residues" evidence="1">
    <location>
        <begin position="106"/>
        <end position="120"/>
    </location>
</feature>
<organism evidence="2 3">
    <name type="scientific">Sodiomyces alkalinus (strain CBS 110278 / VKM F-3762 / F11)</name>
    <name type="common">Alkaliphilic filamentous fungus</name>
    <dbReference type="NCBI Taxonomy" id="1314773"/>
    <lineage>
        <taxon>Eukaryota</taxon>
        <taxon>Fungi</taxon>
        <taxon>Dikarya</taxon>
        <taxon>Ascomycota</taxon>
        <taxon>Pezizomycotina</taxon>
        <taxon>Sordariomycetes</taxon>
        <taxon>Hypocreomycetidae</taxon>
        <taxon>Glomerellales</taxon>
        <taxon>Plectosphaerellaceae</taxon>
        <taxon>Sodiomyces</taxon>
    </lineage>
</organism>
<feature type="compositionally biased region" description="Pro residues" evidence="1">
    <location>
        <begin position="50"/>
        <end position="59"/>
    </location>
</feature>
<dbReference type="Proteomes" id="UP000272025">
    <property type="component" value="Unassembled WGS sequence"/>
</dbReference>
<sequence length="197" mass="21753">MSPTKRPGLIRNALRSCGRTPLHAIEAPCHPARGIACMHPVVITSEPCSQAPPPGPPPTKQLKPADGNGWKWLKESSTMWLESRSRKRDKRQAGEEAGDRGPDFQASFTRRLSQQQNLDGPSSFLVRPSRASPSQAGRRRAMSDTAGCHRVTIGQSCMIMEEGQMPNQGCIPRRLVNLRTFSKFSPHASLSSWACRR</sequence>
<reference evidence="2 3" key="1">
    <citation type="journal article" date="2018" name="Mol. Ecol.">
        <title>The obligate alkalophilic soda-lake fungus Sodiomyces alkalinus has shifted to a protein diet.</title>
        <authorList>
            <person name="Grum-Grzhimaylo A.A."/>
            <person name="Falkoski D.L."/>
            <person name="van den Heuvel J."/>
            <person name="Valero-Jimenez C.A."/>
            <person name="Min B."/>
            <person name="Choi I.G."/>
            <person name="Lipzen A."/>
            <person name="Daum C.G."/>
            <person name="Aanen D.K."/>
            <person name="Tsang A."/>
            <person name="Henrissat B."/>
            <person name="Bilanenko E.N."/>
            <person name="de Vries R.P."/>
            <person name="van Kan J.A.L."/>
            <person name="Grigoriev I.V."/>
            <person name="Debets A.J.M."/>
        </authorList>
    </citation>
    <scope>NUCLEOTIDE SEQUENCE [LARGE SCALE GENOMIC DNA]</scope>
    <source>
        <strain evidence="2 3">F11</strain>
    </source>
</reference>
<evidence type="ECO:0000256" key="1">
    <source>
        <dbReference type="SAM" id="MobiDB-lite"/>
    </source>
</evidence>
<dbReference type="AlphaFoldDB" id="A0A3N2PWQ4"/>
<gene>
    <name evidence="2" type="ORF">SODALDRAFT_358787</name>
</gene>
<accession>A0A3N2PWQ4</accession>
<keyword evidence="3" id="KW-1185">Reference proteome</keyword>
<protein>
    <submittedName>
        <fullName evidence="2">Uncharacterized protein</fullName>
    </submittedName>
</protein>
<evidence type="ECO:0000313" key="3">
    <source>
        <dbReference type="Proteomes" id="UP000272025"/>
    </source>
</evidence>
<name>A0A3N2PWQ4_SODAK</name>
<dbReference type="GeneID" id="39582602"/>